<feature type="binding site" evidence="8">
    <location>
        <begin position="17"/>
        <end position="22"/>
    </location>
    <ligand>
        <name>GTP</name>
        <dbReference type="ChEBI" id="CHEBI:37565"/>
    </ligand>
</feature>
<dbReference type="Gene3D" id="1.10.400.10">
    <property type="entry name" value="GI Alpha 1, domain 2-like"/>
    <property type="match status" value="1"/>
</dbReference>
<evidence type="ECO:0000256" key="5">
    <source>
        <dbReference type="ARBA" id="ARBA00023134"/>
    </source>
</evidence>
<dbReference type="PANTHER" id="PTHR10218">
    <property type="entry name" value="GTP-BINDING PROTEIN ALPHA SUBUNIT"/>
    <property type="match status" value="1"/>
</dbReference>
<dbReference type="GO" id="GO:0001750">
    <property type="term" value="C:photoreceptor outer segment"/>
    <property type="evidence" value="ECO:0007669"/>
    <property type="project" value="TreeGrafter"/>
</dbReference>
<comment type="similarity">
    <text evidence="1">Belongs to the G-alpha family. G(i/o/t/z) subfamily.</text>
</comment>
<dbReference type="GO" id="GO:0001917">
    <property type="term" value="C:photoreceptor inner segment"/>
    <property type="evidence" value="ECO:0007669"/>
    <property type="project" value="TreeGrafter"/>
</dbReference>
<dbReference type="GO" id="GO:0001664">
    <property type="term" value="F:G protein-coupled receptor binding"/>
    <property type="evidence" value="ECO:0007669"/>
    <property type="project" value="TreeGrafter"/>
</dbReference>
<gene>
    <name evidence="10" type="primary">GNAT2</name>
</gene>
<evidence type="ECO:0000256" key="2">
    <source>
        <dbReference type="ARBA" id="ARBA00022723"/>
    </source>
</evidence>
<feature type="binding site" evidence="8">
    <location>
        <begin position="124"/>
        <end position="125"/>
    </location>
    <ligand>
        <name>GTP</name>
        <dbReference type="ChEBI" id="CHEBI:37565"/>
    </ligand>
</feature>
<proteinExistence type="inferred from homology"/>
<dbReference type="GO" id="GO:0007188">
    <property type="term" value="P:adenylate cyclase-modulating G protein-coupled receptor signaling pathway"/>
    <property type="evidence" value="ECO:0007669"/>
    <property type="project" value="InterPro"/>
</dbReference>
<reference evidence="10 11" key="1">
    <citation type="submission" date="2020-10" db="EMBL/GenBank/DDBJ databases">
        <title>Pygocentrus nattereri (red-bellied piranha) genome, fPygNat1, primary haplotype.</title>
        <authorList>
            <person name="Myers G."/>
            <person name="Meyer A."/>
            <person name="Karagic N."/>
            <person name="Pippel M."/>
            <person name="Winkler S."/>
            <person name="Tracey A."/>
            <person name="Wood J."/>
            <person name="Formenti G."/>
            <person name="Howe K."/>
            <person name="Fedrigo O."/>
            <person name="Jarvis E.D."/>
        </authorList>
    </citation>
    <scope>NUCLEOTIDE SEQUENCE [LARGE SCALE GENOMIC DNA]</scope>
</reference>
<dbReference type="PRINTS" id="PR00318">
    <property type="entry name" value="GPROTEINA"/>
</dbReference>
<keyword evidence="3 8" id="KW-0547">Nucleotide-binding</keyword>
<dbReference type="AlphaFoldDB" id="A0A3B4EIA2"/>
<dbReference type="Ensembl" id="ENSPNAT00000027238.2">
    <property type="protein sequence ID" value="ENSPNAP00000034931.2"/>
    <property type="gene ID" value="ENSPNAG00000024518.2"/>
</dbReference>
<evidence type="ECO:0000256" key="9">
    <source>
        <dbReference type="PIRSR" id="PIRSR601019-2"/>
    </source>
</evidence>
<reference evidence="10" key="3">
    <citation type="submission" date="2025-09" db="UniProtKB">
        <authorList>
            <consortium name="Ensembl"/>
        </authorList>
    </citation>
    <scope>IDENTIFICATION</scope>
</reference>
<feature type="binding site" evidence="9">
    <location>
        <position position="155"/>
    </location>
    <ligand>
        <name>Mg(2+)</name>
        <dbReference type="ChEBI" id="CHEBI:18420"/>
    </ligand>
</feature>
<dbReference type="GO" id="GO:0031683">
    <property type="term" value="F:G-protein beta/gamma-subunit complex binding"/>
    <property type="evidence" value="ECO:0007669"/>
    <property type="project" value="InterPro"/>
</dbReference>
<dbReference type="SUPFAM" id="SSF52540">
    <property type="entry name" value="P-loop containing nucleoside triphosphate hydrolases"/>
    <property type="match status" value="1"/>
</dbReference>
<dbReference type="CDD" id="cd00066">
    <property type="entry name" value="G-alpha"/>
    <property type="match status" value="1"/>
</dbReference>
<feature type="binding site" evidence="8">
    <location>
        <begin position="174"/>
        <end position="178"/>
    </location>
    <ligand>
        <name>GTP</name>
        <dbReference type="ChEBI" id="CHEBI:37565"/>
    </ligand>
</feature>
<dbReference type="PRINTS" id="PR00441">
    <property type="entry name" value="GPROTEINAI"/>
</dbReference>
<dbReference type="InterPro" id="IPR001019">
    <property type="entry name" value="Gprotein_alpha_su"/>
</dbReference>
<keyword evidence="7" id="KW-0449">Lipoprotein</keyword>
<dbReference type="InterPro" id="IPR001408">
    <property type="entry name" value="Gprotein_alpha_I"/>
</dbReference>
<dbReference type="SUPFAM" id="SSF47895">
    <property type="entry name" value="Transducin (alpha subunit), insertion domain"/>
    <property type="match status" value="1"/>
</dbReference>
<dbReference type="GO" id="GO:0005737">
    <property type="term" value="C:cytoplasm"/>
    <property type="evidence" value="ECO:0007669"/>
    <property type="project" value="TreeGrafter"/>
</dbReference>
<dbReference type="Gene3D" id="3.40.50.300">
    <property type="entry name" value="P-loop containing nucleotide triphosphate hydrolases"/>
    <property type="match status" value="1"/>
</dbReference>
<feature type="binding site" evidence="8">
    <location>
        <position position="300"/>
    </location>
    <ligand>
        <name>GTP</name>
        <dbReference type="ChEBI" id="CHEBI:37565"/>
    </ligand>
</feature>
<evidence type="ECO:0000256" key="4">
    <source>
        <dbReference type="ARBA" id="ARBA00022842"/>
    </source>
</evidence>
<sequence>MASTEKSIKVLLLGAAEAGKSTIMKQMKILYRGGFSKEEQLEFRAVIYRNILQSALSVTSGMEQLQIKYDSPTATEDGKKLQKLADMVEDGTMPSELEDILRSLWRDSGFHAAIERSAEYQLCDSTAYYLADLDRICAADFIPNDLDVLYARISSTEVVEEQFTFKDLNFRMFDAGGQRPERKKWVTCFEDVSCIIFCTALNSYDMALVEDEEVNRMHESLHLFNSICNHKFFASTSIVLFLNKKDLFKEKISKVPLSTCFPNYSGSNTYEDATNYVKQQFEELNTNKGGKPIYTHLTCAVDTKDIDSTFSTVTDVIIKNLKECGHL</sequence>
<keyword evidence="4 9" id="KW-0460">Magnesium</keyword>
<evidence type="ECO:0000256" key="6">
    <source>
        <dbReference type="ARBA" id="ARBA00023224"/>
    </source>
</evidence>
<organism evidence="10 11">
    <name type="scientific">Pygocentrus nattereri</name>
    <name type="common">Red-bellied piranha</name>
    <dbReference type="NCBI Taxonomy" id="42514"/>
    <lineage>
        <taxon>Eukaryota</taxon>
        <taxon>Metazoa</taxon>
        <taxon>Chordata</taxon>
        <taxon>Craniata</taxon>
        <taxon>Vertebrata</taxon>
        <taxon>Euteleostomi</taxon>
        <taxon>Actinopterygii</taxon>
        <taxon>Neopterygii</taxon>
        <taxon>Teleostei</taxon>
        <taxon>Ostariophysi</taxon>
        <taxon>Characiformes</taxon>
        <taxon>Characoidei</taxon>
        <taxon>Pygocentrus</taxon>
    </lineage>
</organism>
<feature type="binding site" evidence="8">
    <location>
        <begin position="243"/>
        <end position="246"/>
    </location>
    <ligand>
        <name>GTP</name>
        <dbReference type="ChEBI" id="CHEBI:37565"/>
    </ligand>
</feature>
<dbReference type="GO" id="GO:0001580">
    <property type="term" value="P:detection of chemical stimulus involved in sensory perception of bitter taste"/>
    <property type="evidence" value="ECO:0007669"/>
    <property type="project" value="TreeGrafter"/>
</dbReference>
<dbReference type="GO" id="GO:0046872">
    <property type="term" value="F:metal ion binding"/>
    <property type="evidence" value="ECO:0007669"/>
    <property type="project" value="UniProtKB-KW"/>
</dbReference>
<evidence type="ECO:0000256" key="7">
    <source>
        <dbReference type="ARBA" id="ARBA00023288"/>
    </source>
</evidence>
<protein>
    <submittedName>
        <fullName evidence="10">G protein subunit alpha transducin 2</fullName>
    </submittedName>
</protein>
<reference evidence="10" key="2">
    <citation type="submission" date="2025-08" db="UniProtKB">
        <authorList>
            <consortium name="Ensembl"/>
        </authorList>
    </citation>
    <scope>IDENTIFICATION</scope>
</reference>
<dbReference type="Pfam" id="PF00503">
    <property type="entry name" value="G-alpha"/>
    <property type="match status" value="1"/>
</dbReference>
<dbReference type="InterPro" id="IPR011025">
    <property type="entry name" value="GproteinA_insert"/>
</dbReference>
<evidence type="ECO:0000256" key="1">
    <source>
        <dbReference type="ARBA" id="ARBA00006628"/>
    </source>
</evidence>
<keyword evidence="5 8" id="KW-0342">GTP-binding</keyword>
<keyword evidence="6" id="KW-0807">Transducer</keyword>
<evidence type="ECO:0000256" key="3">
    <source>
        <dbReference type="ARBA" id="ARBA00022741"/>
    </source>
</evidence>
<evidence type="ECO:0000313" key="10">
    <source>
        <dbReference type="Ensembl" id="ENSPNAP00000034931.2"/>
    </source>
</evidence>
<dbReference type="InterPro" id="IPR027417">
    <property type="entry name" value="P-loop_NTPase"/>
</dbReference>
<keyword evidence="2 9" id="KW-0479">Metal-binding</keyword>
<dbReference type="GO" id="GO:0005834">
    <property type="term" value="C:heterotrimeric G-protein complex"/>
    <property type="evidence" value="ECO:0007669"/>
    <property type="project" value="TreeGrafter"/>
</dbReference>
<dbReference type="PROSITE" id="PS51882">
    <property type="entry name" value="G_ALPHA"/>
    <property type="match status" value="1"/>
</dbReference>
<dbReference type="GeneTree" id="ENSGT00940000158399"/>
<dbReference type="OMA" id="VNCIHEA"/>
<dbReference type="STRING" id="42514.ENSPNAP00000034931"/>
<dbReference type="GO" id="GO:0003924">
    <property type="term" value="F:GTPase activity"/>
    <property type="evidence" value="ECO:0007669"/>
    <property type="project" value="InterPro"/>
</dbReference>
<name>A0A3B4EIA2_PYGNA</name>
<dbReference type="Proteomes" id="UP001501920">
    <property type="component" value="Chromosome 21"/>
</dbReference>
<dbReference type="FunFam" id="3.40.50.300:FF:002307">
    <property type="entry name" value="Guanine nucleotide-binding protein G(k) subunit alpha"/>
    <property type="match status" value="1"/>
</dbReference>
<feature type="binding site" evidence="9">
    <location>
        <position position="21"/>
    </location>
    <ligand>
        <name>Mg(2+)</name>
        <dbReference type="ChEBI" id="CHEBI:18420"/>
    </ligand>
</feature>
<dbReference type="GO" id="GO:0005525">
    <property type="term" value="F:GTP binding"/>
    <property type="evidence" value="ECO:0007669"/>
    <property type="project" value="UniProtKB-KW"/>
</dbReference>
<evidence type="ECO:0000313" key="11">
    <source>
        <dbReference type="Proteomes" id="UP001501920"/>
    </source>
</evidence>
<evidence type="ECO:0000256" key="8">
    <source>
        <dbReference type="PIRSR" id="PIRSR601019-1"/>
    </source>
</evidence>
<keyword evidence="11" id="KW-1185">Reference proteome</keyword>
<dbReference type="SMART" id="SM00275">
    <property type="entry name" value="G_alpha"/>
    <property type="match status" value="1"/>
</dbReference>
<accession>A0A3B4EIA2</accession>
<dbReference type="PANTHER" id="PTHR10218:SF68">
    <property type="entry name" value="GUANINE NUCLEOTIDE-BINDING PROTEIN G(T) SUBUNIT ALPHA-2"/>
    <property type="match status" value="1"/>
</dbReference>